<reference evidence="2" key="1">
    <citation type="submission" date="2020-06" db="EMBL/GenBank/DDBJ databases">
        <authorList>
            <person name="Li T."/>
            <person name="Hu X."/>
            <person name="Zhang T."/>
            <person name="Song X."/>
            <person name="Zhang H."/>
            <person name="Dai N."/>
            <person name="Sheng W."/>
            <person name="Hou X."/>
            <person name="Wei L."/>
        </authorList>
    </citation>
    <scope>NUCLEOTIDE SEQUENCE</scope>
    <source>
        <strain evidence="2">G02</strain>
        <tissue evidence="2">Leaf</tissue>
    </source>
</reference>
<feature type="region of interest" description="Disordered" evidence="1">
    <location>
        <begin position="1"/>
        <end position="80"/>
    </location>
</feature>
<dbReference type="SUPFAM" id="SSF48464">
    <property type="entry name" value="ENTH/VHS domain"/>
    <property type="match status" value="1"/>
</dbReference>
<sequence>MESTRRPFDRSLSKEPGLKKPRLSEDPVAADRISNGRAGFPQRSAVSNSGGGASRPQRDRDSESADSVRGPYQQQSGQLHQELVTQYKTALAELTFNSKPIITNLTIIAGENLHAAKAHCSHCLRQYS</sequence>
<dbReference type="AlphaFoldDB" id="A0AAW2NMY6"/>
<dbReference type="Gene3D" id="1.25.40.90">
    <property type="match status" value="1"/>
</dbReference>
<dbReference type="EMBL" id="JACGWJ010000019">
    <property type="protein sequence ID" value="KAL0344758.1"/>
    <property type="molecule type" value="Genomic_DNA"/>
</dbReference>
<protein>
    <recommendedName>
        <fullName evidence="3">CID domain-containing protein</fullName>
    </recommendedName>
</protein>
<comment type="caution">
    <text evidence="2">The sequence shown here is derived from an EMBL/GenBank/DDBJ whole genome shotgun (WGS) entry which is preliminary data.</text>
</comment>
<dbReference type="PANTHER" id="PTHR15921:SF3">
    <property type="entry name" value="PRE-MRNA CLEAVAGE COMPLEX 2 PROTEIN PCF11"/>
    <property type="match status" value="1"/>
</dbReference>
<dbReference type="PANTHER" id="PTHR15921">
    <property type="entry name" value="PRE-MRNA CLEAVAGE COMPLEX II"/>
    <property type="match status" value="1"/>
</dbReference>
<evidence type="ECO:0000256" key="1">
    <source>
        <dbReference type="SAM" id="MobiDB-lite"/>
    </source>
</evidence>
<reference evidence="2" key="2">
    <citation type="journal article" date="2024" name="Plant">
        <title>Genomic evolution and insights into agronomic trait innovations of Sesamum species.</title>
        <authorList>
            <person name="Miao H."/>
            <person name="Wang L."/>
            <person name="Qu L."/>
            <person name="Liu H."/>
            <person name="Sun Y."/>
            <person name="Le M."/>
            <person name="Wang Q."/>
            <person name="Wei S."/>
            <person name="Zheng Y."/>
            <person name="Lin W."/>
            <person name="Duan Y."/>
            <person name="Cao H."/>
            <person name="Xiong S."/>
            <person name="Wang X."/>
            <person name="Wei L."/>
            <person name="Li C."/>
            <person name="Ma Q."/>
            <person name="Ju M."/>
            <person name="Zhao R."/>
            <person name="Li G."/>
            <person name="Mu C."/>
            <person name="Tian Q."/>
            <person name="Mei H."/>
            <person name="Zhang T."/>
            <person name="Gao T."/>
            <person name="Zhang H."/>
        </authorList>
    </citation>
    <scope>NUCLEOTIDE SEQUENCE</scope>
    <source>
        <strain evidence="2">G02</strain>
    </source>
</reference>
<dbReference type="InterPro" id="IPR045154">
    <property type="entry name" value="PCF11-like"/>
</dbReference>
<dbReference type="GO" id="GO:0005849">
    <property type="term" value="C:mRNA cleavage factor complex"/>
    <property type="evidence" value="ECO:0007669"/>
    <property type="project" value="TreeGrafter"/>
</dbReference>
<evidence type="ECO:0000313" key="2">
    <source>
        <dbReference type="EMBL" id="KAL0344758.1"/>
    </source>
</evidence>
<evidence type="ECO:0008006" key="3">
    <source>
        <dbReference type="Google" id="ProtNLM"/>
    </source>
</evidence>
<proteinExistence type="predicted"/>
<dbReference type="GO" id="GO:0006369">
    <property type="term" value="P:termination of RNA polymerase II transcription"/>
    <property type="evidence" value="ECO:0007669"/>
    <property type="project" value="InterPro"/>
</dbReference>
<dbReference type="GO" id="GO:0000993">
    <property type="term" value="F:RNA polymerase II complex binding"/>
    <property type="evidence" value="ECO:0007669"/>
    <property type="project" value="InterPro"/>
</dbReference>
<dbReference type="GO" id="GO:0031124">
    <property type="term" value="P:mRNA 3'-end processing"/>
    <property type="evidence" value="ECO:0007669"/>
    <property type="project" value="InterPro"/>
</dbReference>
<dbReference type="GO" id="GO:0003729">
    <property type="term" value="F:mRNA binding"/>
    <property type="evidence" value="ECO:0007669"/>
    <property type="project" value="InterPro"/>
</dbReference>
<organism evidence="2">
    <name type="scientific">Sesamum radiatum</name>
    <name type="common">Black benniseed</name>
    <dbReference type="NCBI Taxonomy" id="300843"/>
    <lineage>
        <taxon>Eukaryota</taxon>
        <taxon>Viridiplantae</taxon>
        <taxon>Streptophyta</taxon>
        <taxon>Embryophyta</taxon>
        <taxon>Tracheophyta</taxon>
        <taxon>Spermatophyta</taxon>
        <taxon>Magnoliopsida</taxon>
        <taxon>eudicotyledons</taxon>
        <taxon>Gunneridae</taxon>
        <taxon>Pentapetalae</taxon>
        <taxon>asterids</taxon>
        <taxon>lamiids</taxon>
        <taxon>Lamiales</taxon>
        <taxon>Pedaliaceae</taxon>
        <taxon>Sesamum</taxon>
    </lineage>
</organism>
<feature type="compositionally biased region" description="Basic and acidic residues" evidence="1">
    <location>
        <begin position="1"/>
        <end position="25"/>
    </location>
</feature>
<accession>A0AAW2NMY6</accession>
<gene>
    <name evidence="2" type="ORF">Sradi_4307100</name>
</gene>
<dbReference type="InterPro" id="IPR008942">
    <property type="entry name" value="ENTH_VHS"/>
</dbReference>
<name>A0AAW2NMY6_SESRA</name>
<dbReference type="GO" id="GO:0005737">
    <property type="term" value="C:cytoplasm"/>
    <property type="evidence" value="ECO:0007669"/>
    <property type="project" value="TreeGrafter"/>
</dbReference>